<dbReference type="PANTHER" id="PTHR40279">
    <property type="entry name" value="PQQC-LIKE PROTEIN"/>
    <property type="match status" value="1"/>
</dbReference>
<keyword evidence="3" id="KW-1185">Reference proteome</keyword>
<dbReference type="Proteomes" id="UP000186878">
    <property type="component" value="Unassembled WGS sequence"/>
</dbReference>
<evidence type="ECO:0000313" key="3">
    <source>
        <dbReference type="Proteomes" id="UP000186878"/>
    </source>
</evidence>
<dbReference type="SUPFAM" id="SSF48613">
    <property type="entry name" value="Heme oxygenase-like"/>
    <property type="match status" value="1"/>
</dbReference>
<organism evidence="2 3">
    <name type="scientific">Salinicola socius</name>
    <dbReference type="NCBI Taxonomy" id="404433"/>
    <lineage>
        <taxon>Bacteria</taxon>
        <taxon>Pseudomonadati</taxon>
        <taxon>Pseudomonadota</taxon>
        <taxon>Gammaproteobacteria</taxon>
        <taxon>Oceanospirillales</taxon>
        <taxon>Halomonadaceae</taxon>
        <taxon>Salinicola</taxon>
    </lineage>
</organism>
<keyword evidence="1" id="KW-0560">Oxidoreductase</keyword>
<evidence type="ECO:0000256" key="1">
    <source>
        <dbReference type="ARBA" id="ARBA00023002"/>
    </source>
</evidence>
<dbReference type="Gene3D" id="1.20.910.10">
    <property type="entry name" value="Heme oxygenase-like"/>
    <property type="match status" value="1"/>
</dbReference>
<dbReference type="EMBL" id="MSDO01000009">
    <property type="protein sequence ID" value="OLO04718.1"/>
    <property type="molecule type" value="Genomic_DNA"/>
</dbReference>
<evidence type="ECO:0000313" key="2">
    <source>
        <dbReference type="EMBL" id="OLO04718.1"/>
    </source>
</evidence>
<sequence length="231" mass="25736">MSHYEKLQQATASHRQWLLDTPVIRRALEGNITRDIYLAFLEQAYHHVKQTVPLMMACGARLPARLEWLRGALVEYIEEEYGHQEWILDDIRAIGGDADAVASATPAPATELMVRYIRDVIAYDNPVGFFGMVHVLEGTSTAIATQAAEQMRDGAGLPANAFRYLESHGSLDIGHLAFFEEQINRLEDPADLQAIIDSANMVYRLYGAMFRNLQRAAGDVASHEGLSHALV</sequence>
<proteinExistence type="predicted"/>
<dbReference type="AlphaFoldDB" id="A0A1Q8STK3"/>
<name>A0A1Q8STK3_9GAMM</name>
<dbReference type="PANTHER" id="PTHR40279:SF3">
    <property type="entry name" value="4-AMINOBENZOATE SYNTHASE"/>
    <property type="match status" value="1"/>
</dbReference>
<protein>
    <submittedName>
        <fullName evidence="2">Biliverdin-producing heme oxygenase</fullName>
    </submittedName>
</protein>
<comment type="caution">
    <text evidence="2">The sequence shown here is derived from an EMBL/GenBank/DDBJ whole genome shotgun (WGS) entry which is preliminary data.</text>
</comment>
<dbReference type="RefSeq" id="WP_075569619.1">
    <property type="nucleotide sequence ID" value="NZ_MSDO01000009.1"/>
</dbReference>
<dbReference type="OrthoDB" id="5177824at2"/>
<gene>
    <name evidence="2" type="ORF">BTW07_07940</name>
</gene>
<dbReference type="GO" id="GO:0016491">
    <property type="term" value="F:oxidoreductase activity"/>
    <property type="evidence" value="ECO:0007669"/>
    <property type="project" value="UniProtKB-KW"/>
</dbReference>
<dbReference type="InterPro" id="IPR039068">
    <property type="entry name" value="PqqC-like"/>
</dbReference>
<dbReference type="STRING" id="404433.BTW07_07940"/>
<reference evidence="2 3" key="1">
    <citation type="submission" date="2016-12" db="EMBL/GenBank/DDBJ databases">
        <title>Draft genome sequences of strains Salinicola socius SMB35, Salinicola sp. MH3R3-1 and Chromohalobacter sp. SMB17 from the Verkhnekamsk potash mining region of Russia.</title>
        <authorList>
            <person name="Mavrodi D.V."/>
            <person name="Olsson B.E."/>
            <person name="Korsakova E.S."/>
            <person name="Pyankova A."/>
            <person name="Mavrodi O.V."/>
            <person name="Plotnikova E.G."/>
        </authorList>
    </citation>
    <scope>NUCLEOTIDE SEQUENCE [LARGE SCALE GENOMIC DNA]</scope>
    <source>
        <strain evidence="2 3">SMB35</strain>
    </source>
</reference>
<accession>A0A1Q8STK3</accession>
<dbReference type="SMART" id="SM01236">
    <property type="entry name" value="Haem_oxygenase_2"/>
    <property type="match status" value="1"/>
</dbReference>
<dbReference type="Pfam" id="PF14518">
    <property type="entry name" value="Haem_oxygenas_2"/>
    <property type="match status" value="1"/>
</dbReference>
<dbReference type="InterPro" id="IPR016084">
    <property type="entry name" value="Haem_Oase-like_multi-hlx"/>
</dbReference>